<dbReference type="Pfam" id="PF00009">
    <property type="entry name" value="GTP_EFTU"/>
    <property type="match status" value="1"/>
</dbReference>
<evidence type="ECO:0000256" key="1">
    <source>
        <dbReference type="ARBA" id="ARBA00012391"/>
    </source>
</evidence>
<dbReference type="InterPro" id="IPR009001">
    <property type="entry name" value="Transl_elong_EF1A/Init_IF2_C"/>
</dbReference>
<keyword evidence="2 8" id="KW-0808">Transferase</keyword>
<evidence type="ECO:0000256" key="6">
    <source>
        <dbReference type="ARBA" id="ARBA00023134"/>
    </source>
</evidence>
<dbReference type="NCBIfam" id="TIGR00231">
    <property type="entry name" value="small_GTP"/>
    <property type="match status" value="1"/>
</dbReference>
<dbReference type="InterPro" id="IPR011779">
    <property type="entry name" value="SO4_adenylTrfase_lsu"/>
</dbReference>
<evidence type="ECO:0000256" key="4">
    <source>
        <dbReference type="ARBA" id="ARBA00022741"/>
    </source>
</evidence>
<keyword evidence="4" id="KW-0547">Nucleotide-binding</keyword>
<protein>
    <recommendedName>
        <fullName evidence="1">sulfate adenylyltransferase</fullName>
        <ecNumber evidence="1">2.7.7.4</ecNumber>
    </recommendedName>
</protein>
<dbReference type="EMBL" id="FWZT01000032">
    <property type="protein sequence ID" value="SMF78086.1"/>
    <property type="molecule type" value="Genomic_DNA"/>
</dbReference>
<dbReference type="EC" id="2.7.7.4" evidence="1"/>
<keyword evidence="3 8" id="KW-0548">Nucleotidyltransferase</keyword>
<accession>A0A1Y6CNS0</accession>
<dbReference type="Gene3D" id="3.40.50.300">
    <property type="entry name" value="P-loop containing nucleotide triphosphate hydrolases"/>
    <property type="match status" value="1"/>
</dbReference>
<dbReference type="InterPro" id="IPR005225">
    <property type="entry name" value="Small_GTP-bd"/>
</dbReference>
<dbReference type="Proteomes" id="UP000192907">
    <property type="component" value="Unassembled WGS sequence"/>
</dbReference>
<dbReference type="STRING" id="1513793.SAMN06296036_13223"/>
<dbReference type="InterPro" id="IPR050100">
    <property type="entry name" value="TRAFAC_GTPase_members"/>
</dbReference>
<dbReference type="InterPro" id="IPR054696">
    <property type="entry name" value="GTP-eEF1A_C"/>
</dbReference>
<dbReference type="SUPFAM" id="SSF50465">
    <property type="entry name" value="EF-Tu/eEF-1alpha/eIF2-gamma C-terminal domain"/>
    <property type="match status" value="1"/>
</dbReference>
<evidence type="ECO:0000259" key="7">
    <source>
        <dbReference type="PROSITE" id="PS51722"/>
    </source>
</evidence>
<reference evidence="9" key="1">
    <citation type="submission" date="2017-04" db="EMBL/GenBank/DDBJ databases">
        <authorList>
            <person name="Varghese N."/>
            <person name="Submissions S."/>
        </authorList>
    </citation>
    <scope>NUCLEOTIDE SEQUENCE [LARGE SCALE GENOMIC DNA]</scope>
    <source>
        <strain evidence="9">RKEM611</strain>
    </source>
</reference>
<dbReference type="InterPro" id="IPR009000">
    <property type="entry name" value="Transl_B-barrel_sf"/>
</dbReference>
<evidence type="ECO:0000313" key="8">
    <source>
        <dbReference type="EMBL" id="SMF78086.1"/>
    </source>
</evidence>
<evidence type="ECO:0000256" key="3">
    <source>
        <dbReference type="ARBA" id="ARBA00022695"/>
    </source>
</evidence>
<dbReference type="GO" id="GO:0005524">
    <property type="term" value="F:ATP binding"/>
    <property type="evidence" value="ECO:0007669"/>
    <property type="project" value="UniProtKB-KW"/>
</dbReference>
<proteinExistence type="predicted"/>
<dbReference type="GO" id="GO:0005525">
    <property type="term" value="F:GTP binding"/>
    <property type="evidence" value="ECO:0007669"/>
    <property type="project" value="UniProtKB-KW"/>
</dbReference>
<name>A0A1Y6CNS0_9BACT</name>
<gene>
    <name evidence="8" type="ORF">SAMN06296036_13223</name>
</gene>
<dbReference type="InterPro" id="IPR041757">
    <property type="entry name" value="CysN_GTP-bd"/>
</dbReference>
<organism evidence="8 9">
    <name type="scientific">Pseudobacteriovorax antillogorgiicola</name>
    <dbReference type="NCBI Taxonomy" id="1513793"/>
    <lineage>
        <taxon>Bacteria</taxon>
        <taxon>Pseudomonadati</taxon>
        <taxon>Bdellovibrionota</taxon>
        <taxon>Oligoflexia</taxon>
        <taxon>Oligoflexales</taxon>
        <taxon>Pseudobacteriovoracaceae</taxon>
        <taxon>Pseudobacteriovorax</taxon>
    </lineage>
</organism>
<dbReference type="RefSeq" id="WP_132325292.1">
    <property type="nucleotide sequence ID" value="NZ_FWZT01000032.1"/>
</dbReference>
<evidence type="ECO:0000313" key="9">
    <source>
        <dbReference type="Proteomes" id="UP000192907"/>
    </source>
</evidence>
<dbReference type="OrthoDB" id="9804504at2"/>
<dbReference type="SUPFAM" id="SSF50447">
    <property type="entry name" value="Translation proteins"/>
    <property type="match status" value="1"/>
</dbReference>
<dbReference type="InterPro" id="IPR000795">
    <property type="entry name" value="T_Tr_GTP-bd_dom"/>
</dbReference>
<dbReference type="Pfam" id="PF22594">
    <property type="entry name" value="GTP-eEF1A_C"/>
    <property type="match status" value="1"/>
</dbReference>
<evidence type="ECO:0000256" key="5">
    <source>
        <dbReference type="ARBA" id="ARBA00022840"/>
    </source>
</evidence>
<dbReference type="Gene3D" id="2.40.30.10">
    <property type="entry name" value="Translation factors"/>
    <property type="match status" value="2"/>
</dbReference>
<keyword evidence="6" id="KW-0342">GTP-binding</keyword>
<dbReference type="InterPro" id="IPR031157">
    <property type="entry name" value="G_TR_CS"/>
</dbReference>
<dbReference type="NCBIfam" id="TIGR02034">
    <property type="entry name" value="CysN"/>
    <property type="match status" value="1"/>
</dbReference>
<dbReference type="GO" id="GO:0003924">
    <property type="term" value="F:GTPase activity"/>
    <property type="evidence" value="ECO:0007669"/>
    <property type="project" value="InterPro"/>
</dbReference>
<evidence type="ECO:0000256" key="2">
    <source>
        <dbReference type="ARBA" id="ARBA00022679"/>
    </source>
</evidence>
<dbReference type="InterPro" id="IPR027417">
    <property type="entry name" value="P-loop_NTPase"/>
</dbReference>
<dbReference type="CDD" id="cd04166">
    <property type="entry name" value="CysN_ATPS"/>
    <property type="match status" value="1"/>
</dbReference>
<sequence length="505" mass="56761">MKNLLRISTAGSVDDGKSTLIGRLLHDCQSIMTDQMHQLSTQGQGDLNFAALTDGLKSEREQGITIDVAYKYFASPRRKFILADTPGHEQYTRNMATGASTADLAIILVDARQGPTEQTKRHTAISHLLKIPLVIFAINKMDSIAYDEDRYLEIEQQVLAMAQKLGFAESLALPMSALKGDNITKQSTAMPWYRGPSLLEHLETLDVSPSRDSHGHLAVQYVIRPHQDFRGFAGKVTDGTLREGDFIEVFPEDGRSRIKAIYRGNQRQGEAREGQSILVELEENLDIQAGSIISHVDNPIQESYAWQSSLVWFAAHEAQEGRTYLLKHRSRYFKVRLSKLLSKLNLSTLQTQATRGLSLNDIGQCVIESQATIGASSYESSRLLGSFLLVDEQTYATVAAGRFEFPIELPKSQRELVWHFIDSQNSELFKSLIQESNTLLIDNSPLPGSPEIDLWWLKQISKSNIPVVTNRRELLDYSEGVLWREWSENDLQRLRRLLLSGGSLS</sequence>
<dbReference type="PROSITE" id="PS51722">
    <property type="entry name" value="G_TR_2"/>
    <property type="match status" value="1"/>
</dbReference>
<keyword evidence="5" id="KW-0067">ATP-binding</keyword>
<dbReference type="GO" id="GO:0006790">
    <property type="term" value="P:sulfur compound metabolic process"/>
    <property type="evidence" value="ECO:0007669"/>
    <property type="project" value="InterPro"/>
</dbReference>
<dbReference type="AlphaFoldDB" id="A0A1Y6CNS0"/>
<dbReference type="GO" id="GO:0004781">
    <property type="term" value="F:sulfate adenylyltransferase (ATP) activity"/>
    <property type="evidence" value="ECO:0007669"/>
    <property type="project" value="UniProtKB-EC"/>
</dbReference>
<dbReference type="FunFam" id="3.40.50.300:FF:000119">
    <property type="entry name" value="Sulfate adenylyltransferase subunit 1"/>
    <property type="match status" value="1"/>
</dbReference>
<feature type="domain" description="Tr-type G" evidence="7">
    <location>
        <begin position="2"/>
        <end position="210"/>
    </location>
</feature>
<dbReference type="PRINTS" id="PR00315">
    <property type="entry name" value="ELONGATNFCT"/>
</dbReference>
<keyword evidence="9" id="KW-1185">Reference proteome</keyword>
<dbReference type="SUPFAM" id="SSF52540">
    <property type="entry name" value="P-loop containing nucleoside triphosphate hydrolases"/>
    <property type="match status" value="1"/>
</dbReference>
<dbReference type="PANTHER" id="PTHR23115">
    <property type="entry name" value="TRANSLATION FACTOR"/>
    <property type="match status" value="1"/>
</dbReference>
<dbReference type="PROSITE" id="PS00301">
    <property type="entry name" value="G_TR_1"/>
    <property type="match status" value="1"/>
</dbReference>